<dbReference type="AlphaFoldDB" id="A0A2M4D124"/>
<dbReference type="EMBL" id="GGFL01007106">
    <property type="protein sequence ID" value="MBW71284.1"/>
    <property type="molecule type" value="Transcribed_RNA"/>
</dbReference>
<name>A0A2M4D124_ANODA</name>
<reference evidence="1" key="1">
    <citation type="submission" date="2018-01" db="EMBL/GenBank/DDBJ databases">
        <title>An insight into the sialome of Amazonian anophelines.</title>
        <authorList>
            <person name="Ribeiro J.M."/>
            <person name="Scarpassa V."/>
            <person name="Calvo E."/>
        </authorList>
    </citation>
    <scope>NUCLEOTIDE SEQUENCE</scope>
</reference>
<sequence>MGMLVVHDKLQFIAAHVLIWRASGVFLVKGASRCVCFVSDLGAERGNKERPKPPRLAAVRARRGEGGRCWPTRSCDCYAGSCWSVRRFPGLGMGSACPSRSCSVHSSRTACSSAGAACPPAVR</sequence>
<accession>A0A2M4D124</accession>
<evidence type="ECO:0000313" key="1">
    <source>
        <dbReference type="EMBL" id="MBW71284.1"/>
    </source>
</evidence>
<proteinExistence type="predicted"/>
<protein>
    <submittedName>
        <fullName evidence="1">Putative secreted protein</fullName>
    </submittedName>
</protein>
<organism evidence="1">
    <name type="scientific">Anopheles darlingi</name>
    <name type="common">Mosquito</name>
    <dbReference type="NCBI Taxonomy" id="43151"/>
    <lineage>
        <taxon>Eukaryota</taxon>
        <taxon>Metazoa</taxon>
        <taxon>Ecdysozoa</taxon>
        <taxon>Arthropoda</taxon>
        <taxon>Hexapoda</taxon>
        <taxon>Insecta</taxon>
        <taxon>Pterygota</taxon>
        <taxon>Neoptera</taxon>
        <taxon>Endopterygota</taxon>
        <taxon>Diptera</taxon>
        <taxon>Nematocera</taxon>
        <taxon>Culicoidea</taxon>
        <taxon>Culicidae</taxon>
        <taxon>Anophelinae</taxon>
        <taxon>Anopheles</taxon>
    </lineage>
</organism>